<organism evidence="1 2">
    <name type="scientific">Clonorchis sinensis</name>
    <name type="common">Chinese liver fluke</name>
    <dbReference type="NCBI Taxonomy" id="79923"/>
    <lineage>
        <taxon>Eukaryota</taxon>
        <taxon>Metazoa</taxon>
        <taxon>Spiralia</taxon>
        <taxon>Lophotrochozoa</taxon>
        <taxon>Platyhelminthes</taxon>
        <taxon>Trematoda</taxon>
        <taxon>Digenea</taxon>
        <taxon>Opisthorchiida</taxon>
        <taxon>Opisthorchiata</taxon>
        <taxon>Opisthorchiidae</taxon>
        <taxon>Clonorchis</taxon>
    </lineage>
</organism>
<dbReference type="AlphaFoldDB" id="H2KV54"/>
<protein>
    <recommendedName>
        <fullName evidence="3">Fukutin-related protein</fullName>
    </recommendedName>
</protein>
<proteinExistence type="predicted"/>
<accession>H2KV54</accession>
<dbReference type="PANTHER" id="PTHR13627:SF34">
    <property type="entry name" value="RIBITOL-5-PHOSPHATE TRANSFERASE"/>
    <property type="match status" value="1"/>
</dbReference>
<dbReference type="PANTHER" id="PTHR13627">
    <property type="entry name" value="FUKUTIN RELATED PROTEIN"/>
    <property type="match status" value="1"/>
</dbReference>
<name>H2KV54_CLOSI</name>
<dbReference type="EMBL" id="DF144322">
    <property type="protein sequence ID" value="GAA38142.2"/>
    <property type="molecule type" value="Genomic_DNA"/>
</dbReference>
<reference evidence="1" key="1">
    <citation type="journal article" date="2011" name="Genome Biol.">
        <title>The draft genome of the carcinogenic human liver fluke Clonorchis sinensis.</title>
        <authorList>
            <person name="Wang X."/>
            <person name="Chen W."/>
            <person name="Huang Y."/>
            <person name="Sun J."/>
            <person name="Men J."/>
            <person name="Liu H."/>
            <person name="Luo F."/>
            <person name="Guo L."/>
            <person name="Lv X."/>
            <person name="Deng C."/>
            <person name="Zhou C."/>
            <person name="Fan Y."/>
            <person name="Li X."/>
            <person name="Huang L."/>
            <person name="Hu Y."/>
            <person name="Liang C."/>
            <person name="Hu X."/>
            <person name="Xu J."/>
            <person name="Yu X."/>
        </authorList>
    </citation>
    <scope>NUCLEOTIDE SEQUENCE [LARGE SCALE GENOMIC DNA]</scope>
    <source>
        <strain evidence="1">Henan</strain>
    </source>
</reference>
<evidence type="ECO:0000313" key="1">
    <source>
        <dbReference type="EMBL" id="GAA38142.2"/>
    </source>
</evidence>
<dbReference type="Proteomes" id="UP000008909">
    <property type="component" value="Unassembled WGS sequence"/>
</dbReference>
<evidence type="ECO:0008006" key="3">
    <source>
        <dbReference type="Google" id="ProtNLM"/>
    </source>
</evidence>
<keyword evidence="2" id="KW-1185">Reference proteome</keyword>
<gene>
    <name evidence="1" type="ORF">CLF_111283</name>
</gene>
<dbReference type="InterPro" id="IPR052613">
    <property type="entry name" value="LicD_transferase"/>
</dbReference>
<evidence type="ECO:0000313" key="2">
    <source>
        <dbReference type="Proteomes" id="UP000008909"/>
    </source>
</evidence>
<sequence>MVLFKTTSLSFPNLDSTKNFGHSDPKRGINGSRRYLYNIWLRITDLPVIIIIIITIDGKHQSPTWMGKGFSADLPQSFPGACTSRRAFRNENLKTGLQQMRYIRRNLIRAFRASRSSEARLLIEKTLLTLGNSLETEADSLPTDLNGLERPEVCPEYWGDVSKDKVYFEDVYKTKTCDRIPLEELVEILLYADTCTDGKYLVDRIRLVYPNIRIQLALGMDWIESACSELPNVHVYVHAKDNGVTWEKLGRFGPTKYLLIGRNMVDFTHYTDIDRMLRVMNSLQVDVVGGAIRLEPEGQWYLGCYQSTLRNFTLRIHPGYDLSAQSCAYCDYIASPFLVRRRFFQTAMKSSSLSGPVAFVQMFLDSMYRTGVPASNTVACVDVLFHVAGKRYGLQSRGISETPKSSWVGLARQWVLNRIVLPGGFDYQWTCDEVNIDCATYKHVGVVLPGCCIEELAKCLKGFLTLAFKHNVSAFPVSGTLLGSIKFDGGFIPWERDADVVWDAYKYPILDGPIRKSLEKIYECNLGQLVYKTHFGLNISACSRITNNSCIYYQLWSKSWEIELYGDPIITVHRLWGLRNVTKINLNGLWVTAPPNPGRYVRHVYGDNVLGHMQHWRDYDLLTGWARYTNVENEQFRICPKAFARHSCLRGNYLSTGNIQFQDSVL</sequence>